<keyword evidence="1" id="KW-1185">Reference proteome</keyword>
<protein>
    <submittedName>
        <fullName evidence="2">Uncharacterized protein</fullName>
    </submittedName>
</protein>
<accession>A0A0K0FMI4</accession>
<sequence length="79" mass="9007">MNRKDLTLLENIFTITNNMNQVERYVQNESCIKGNVYCTGIQSHIMDVSLAEPAFFYSSLKPLFVTINIYCAIDDPLSP</sequence>
<proteinExistence type="predicted"/>
<reference evidence="1" key="1">
    <citation type="submission" date="2014-07" db="EMBL/GenBank/DDBJ databases">
        <authorList>
            <person name="Martin A.A"/>
            <person name="De Silva N."/>
        </authorList>
    </citation>
    <scope>NUCLEOTIDE SEQUENCE</scope>
</reference>
<dbReference type="Proteomes" id="UP000035680">
    <property type="component" value="Unassembled WGS sequence"/>
</dbReference>
<name>A0A0K0FMI4_STRVS</name>
<evidence type="ECO:0000313" key="2">
    <source>
        <dbReference type="WBParaSite" id="SVE_1021100.1"/>
    </source>
</evidence>
<dbReference type="WBParaSite" id="SVE_1021100.1">
    <property type="protein sequence ID" value="SVE_1021100.1"/>
    <property type="gene ID" value="SVE_1021100"/>
</dbReference>
<organism evidence="1 2">
    <name type="scientific">Strongyloides venezuelensis</name>
    <name type="common">Threadworm</name>
    <dbReference type="NCBI Taxonomy" id="75913"/>
    <lineage>
        <taxon>Eukaryota</taxon>
        <taxon>Metazoa</taxon>
        <taxon>Ecdysozoa</taxon>
        <taxon>Nematoda</taxon>
        <taxon>Chromadorea</taxon>
        <taxon>Rhabditida</taxon>
        <taxon>Tylenchina</taxon>
        <taxon>Panagrolaimomorpha</taxon>
        <taxon>Strongyloidoidea</taxon>
        <taxon>Strongyloididae</taxon>
        <taxon>Strongyloides</taxon>
    </lineage>
</organism>
<evidence type="ECO:0000313" key="1">
    <source>
        <dbReference type="Proteomes" id="UP000035680"/>
    </source>
</evidence>
<reference evidence="2" key="2">
    <citation type="submission" date="2015-08" db="UniProtKB">
        <authorList>
            <consortium name="WormBaseParasite"/>
        </authorList>
    </citation>
    <scope>IDENTIFICATION</scope>
</reference>
<dbReference type="AlphaFoldDB" id="A0A0K0FMI4"/>